<feature type="signal peptide" evidence="2">
    <location>
        <begin position="1"/>
        <end position="16"/>
    </location>
</feature>
<reference evidence="3 4" key="1">
    <citation type="journal article" date="2019" name="Commun. Biol.">
        <title>The bagworm genome reveals a unique fibroin gene that provides high tensile strength.</title>
        <authorList>
            <person name="Kono N."/>
            <person name="Nakamura H."/>
            <person name="Ohtoshi R."/>
            <person name="Tomita M."/>
            <person name="Numata K."/>
            <person name="Arakawa K."/>
        </authorList>
    </citation>
    <scope>NUCLEOTIDE SEQUENCE [LARGE SCALE GENOMIC DNA]</scope>
</reference>
<proteinExistence type="predicted"/>
<keyword evidence="4" id="KW-1185">Reference proteome</keyword>
<evidence type="ECO:0000313" key="3">
    <source>
        <dbReference type="EMBL" id="GBP14724.1"/>
    </source>
</evidence>
<dbReference type="AlphaFoldDB" id="A0A4C1TKZ6"/>
<feature type="chain" id="PRO_5020034218" evidence="2">
    <location>
        <begin position="17"/>
        <end position="144"/>
    </location>
</feature>
<comment type="caution">
    <text evidence="3">The sequence shown here is derived from an EMBL/GenBank/DDBJ whole genome shotgun (WGS) entry which is preliminary data.</text>
</comment>
<dbReference type="Proteomes" id="UP000299102">
    <property type="component" value="Unassembled WGS sequence"/>
</dbReference>
<evidence type="ECO:0000313" key="4">
    <source>
        <dbReference type="Proteomes" id="UP000299102"/>
    </source>
</evidence>
<feature type="region of interest" description="Disordered" evidence="1">
    <location>
        <begin position="79"/>
        <end position="105"/>
    </location>
</feature>
<sequence>MKSFIIFFAAICASQCREIALQSDVDTSPTEAPKQKEALGIPCTLSMFRTLESGSSPSVIVKWQGRNIRLTHNRDGTMSYEGDYRRTTSSHSYPPSSGYSGSADVDTATTADPFADSPVVPDTYSLPDIIVWFQSDCKHVYRNF</sequence>
<evidence type="ECO:0000256" key="1">
    <source>
        <dbReference type="SAM" id="MobiDB-lite"/>
    </source>
</evidence>
<feature type="compositionally biased region" description="Low complexity" evidence="1">
    <location>
        <begin position="89"/>
        <end position="102"/>
    </location>
</feature>
<accession>A0A4C1TKZ6</accession>
<dbReference type="EMBL" id="BGZK01000066">
    <property type="protein sequence ID" value="GBP14724.1"/>
    <property type="molecule type" value="Genomic_DNA"/>
</dbReference>
<name>A0A4C1TKZ6_EUMVA</name>
<dbReference type="OrthoDB" id="7407933at2759"/>
<keyword evidence="2" id="KW-0732">Signal</keyword>
<organism evidence="3 4">
    <name type="scientific">Eumeta variegata</name>
    <name type="common">Bagworm moth</name>
    <name type="synonym">Eumeta japonica</name>
    <dbReference type="NCBI Taxonomy" id="151549"/>
    <lineage>
        <taxon>Eukaryota</taxon>
        <taxon>Metazoa</taxon>
        <taxon>Ecdysozoa</taxon>
        <taxon>Arthropoda</taxon>
        <taxon>Hexapoda</taxon>
        <taxon>Insecta</taxon>
        <taxon>Pterygota</taxon>
        <taxon>Neoptera</taxon>
        <taxon>Endopterygota</taxon>
        <taxon>Lepidoptera</taxon>
        <taxon>Glossata</taxon>
        <taxon>Ditrysia</taxon>
        <taxon>Tineoidea</taxon>
        <taxon>Psychidae</taxon>
        <taxon>Oiketicinae</taxon>
        <taxon>Eumeta</taxon>
    </lineage>
</organism>
<gene>
    <name evidence="3" type="ORF">EVAR_9628_1</name>
</gene>
<evidence type="ECO:0000256" key="2">
    <source>
        <dbReference type="SAM" id="SignalP"/>
    </source>
</evidence>
<protein>
    <submittedName>
        <fullName evidence="3">Uncharacterized protein</fullName>
    </submittedName>
</protein>